<feature type="signal peptide" evidence="3">
    <location>
        <begin position="1"/>
        <end position="27"/>
    </location>
</feature>
<proteinExistence type="predicted"/>
<feature type="region of interest" description="Disordered" evidence="2">
    <location>
        <begin position="1260"/>
        <end position="1281"/>
    </location>
</feature>
<accession>A0A0J9VH62</accession>
<feature type="region of interest" description="Disordered" evidence="2">
    <location>
        <begin position="27"/>
        <end position="58"/>
    </location>
</feature>
<evidence type="ECO:0000256" key="2">
    <source>
        <dbReference type="SAM" id="MobiDB-lite"/>
    </source>
</evidence>
<feature type="compositionally biased region" description="Basic and acidic residues" evidence="2">
    <location>
        <begin position="913"/>
        <end position="930"/>
    </location>
</feature>
<keyword evidence="3" id="KW-0732">Signal</keyword>
<organism evidence="4 5">
    <name type="scientific">Plasmodium vivax (strain Brazil I)</name>
    <dbReference type="NCBI Taxonomy" id="1033975"/>
    <lineage>
        <taxon>Eukaryota</taxon>
        <taxon>Sar</taxon>
        <taxon>Alveolata</taxon>
        <taxon>Apicomplexa</taxon>
        <taxon>Aconoidasida</taxon>
        <taxon>Haemosporida</taxon>
        <taxon>Plasmodiidae</taxon>
        <taxon>Plasmodium</taxon>
        <taxon>Plasmodium (Plasmodium)</taxon>
    </lineage>
</organism>
<feature type="compositionally biased region" description="Basic and acidic residues" evidence="2">
    <location>
        <begin position="27"/>
        <end position="40"/>
    </location>
</feature>
<feature type="region of interest" description="Disordered" evidence="2">
    <location>
        <begin position="797"/>
        <end position="1080"/>
    </location>
</feature>
<sequence>MYTRIGCLFPILKFLFVFVKTSTRVDSSEGESKRRGDRQGRRSSGNRGGGRNMHGLYRKNQLSTPEEQLCTNAFWRKNLFSRYEIKPKYFNVPTYHVKDNANECFERVSNNSWYDTSSFRKKGAFLFCRELRNINWGSSHDGGETHLSEALHDVVEASTNGTLPMRASGEDAKNLDECGGLPQNVVGSNPNDKALNDKASKEKKKKKTLPSPNGGVTPTGSSLTLYGRKKKPNKLAKMATSKKADNVKNEKWAPESCKPSELEPAQRNTHKWDATHLVSGKVCKKKQTSIDIWKYKKEEILKGHTLHEQVSEKIISSKPSVEKEIMCVHKLGVLPLDDKVRLDKSGKGQIASSFKKTKEKSVHRGEHLAGVVQMTPSKGDAKKESPIRSYFPSEAAPVSVIPSGGYSEGGNKIEEKNTPIGEEQIRRIFHPTGNAKSMARETPLSKGTYTGYQQKGRRFLGAQKMLLNESNQGGKAKEGDLDERLSGMLTWNRALGAAHHGEGTPTKDKRIANSIERTNGAHTKGRCSSEYSKKRPTIECMMIEDVDVSESKQEEGRIIGVSATAPCQGKNLHLLEESRDENPLFDSLVNTKMYFRIDFKMYKPILMRAITQVRVYSNEKLLQCVYIKEYPQNFSVVVQNAVQMCNGKVLAKMKNKLIHIKETGVLNFTYLSNEKVIGCSHVSIKHLVSSGLEGGLFISVDDHTDCRKRNPPKEAFAVGPLLPFGRQEINVLKSKIFVNYKIDCPRSAHDFIASGEGVTAKAKITFLEEMVRQMYSFIQDSTLLRFVKGARVAHRGGECGAGKGGSEEQRAEGEKNVVGEKHVDGEQHVDGEKHAEGEKYEEGGNLLDGENHLDGEPPRGRSNHVGNADLDKCEKGNPPSALNEGNDPEGGDEKTEGHLPIGNSPQNGEAEEAADRKEEDELAEKSKSADLEEGCCGNAPSSNHKDPPSCDGVATGDMLGEEPNRSDAVEGVLKFKGEEQGRYNGQVVCGNPGERDNPHVESAPPGQTHNEKAENGENDENAKNAGNAENAENAGNPPKGSKDEAEEGGTNRCAPKGVSTYPKGPKINSPHEHKNKKKQIEQLQNTIEEYKKELAEKAEEIQKLKHSNNNTNILYKACYRKLQEIENERKRTDAMNFLLRFDDTCGNKLTNRLEKKNALPKRKAFTETDSSVVMGAEVRRVNSLRSALVALNGEEKNMGGNAIRRSGTGTITGSSVYATTMRSLPPAGREKLSKKKQAIRTESVNKTIMKLFGADLGETPRGEEVATRGGITTGKGGDGDHYGEHYEEQYGNHYGDHYGEHLDDHRILLSNYQIKENKIDALVRENESLKERINKLTLTDAECPSRVPPLKDAYYTTRAKDKCRAHKQAKLRGVEQHCRNSNYLEHSWGEKKSYNYDGVRNKYSSNSRFNFPLNLVKSYSHDPIAHREVDINQSAC</sequence>
<evidence type="ECO:0000256" key="3">
    <source>
        <dbReference type="SAM" id="SignalP"/>
    </source>
</evidence>
<evidence type="ECO:0000313" key="4">
    <source>
        <dbReference type="EMBL" id="KMZ86013.1"/>
    </source>
</evidence>
<feature type="compositionally biased region" description="Polar residues" evidence="2">
    <location>
        <begin position="210"/>
        <end position="224"/>
    </location>
</feature>
<evidence type="ECO:0000256" key="1">
    <source>
        <dbReference type="SAM" id="Coils"/>
    </source>
</evidence>
<dbReference type="EMBL" id="KQ234828">
    <property type="protein sequence ID" value="KMZ86013.1"/>
    <property type="molecule type" value="Genomic_DNA"/>
</dbReference>
<feature type="compositionally biased region" description="Basic and acidic residues" evidence="2">
    <location>
        <begin position="242"/>
        <end position="261"/>
    </location>
</feature>
<feature type="chain" id="PRO_5005324595" evidence="3">
    <location>
        <begin position="28"/>
        <end position="1436"/>
    </location>
</feature>
<evidence type="ECO:0000313" key="5">
    <source>
        <dbReference type="Proteomes" id="UP000053327"/>
    </source>
</evidence>
<feature type="region of interest" description="Disordered" evidence="2">
    <location>
        <begin position="161"/>
        <end position="267"/>
    </location>
</feature>
<feature type="compositionally biased region" description="Basic and acidic residues" evidence="2">
    <location>
        <begin position="849"/>
        <end position="859"/>
    </location>
</feature>
<feature type="compositionally biased region" description="Basic and acidic residues" evidence="2">
    <location>
        <begin position="805"/>
        <end position="842"/>
    </location>
</feature>
<keyword evidence="1" id="KW-0175">Coiled coil</keyword>
<name>A0A0J9VH62_PLAV1</name>
<gene>
    <name evidence="4" type="ORF">PVBG_03478</name>
</gene>
<feature type="compositionally biased region" description="Low complexity" evidence="2">
    <location>
        <begin position="1023"/>
        <end position="1036"/>
    </location>
</feature>
<feature type="compositionally biased region" description="Basic and acidic residues" evidence="2">
    <location>
        <begin position="962"/>
        <end position="981"/>
    </location>
</feature>
<dbReference type="Proteomes" id="UP000053327">
    <property type="component" value="Unassembled WGS sequence"/>
</dbReference>
<feature type="coiled-coil region" evidence="1">
    <location>
        <begin position="1312"/>
        <end position="1339"/>
    </location>
</feature>
<dbReference type="OrthoDB" id="386903at2759"/>
<protein>
    <submittedName>
        <fullName evidence="4">Uncharacterized protein</fullName>
    </submittedName>
</protein>
<reference evidence="4 5" key="1">
    <citation type="submission" date="2011-08" db="EMBL/GenBank/DDBJ databases">
        <title>The Genome Sequence of Plasmodium vivax Brazil I.</title>
        <authorList>
            <consortium name="The Broad Institute Genome Sequencing Platform"/>
            <consortium name="The Broad Institute Genome Sequencing Center for Infectious Disease"/>
            <person name="Neafsey D."/>
            <person name="Carlton J."/>
            <person name="Barnwell J."/>
            <person name="Collins W."/>
            <person name="Escalante A."/>
            <person name="Mullikin J."/>
            <person name="Saul A."/>
            <person name="Guigo R."/>
            <person name="Camara F."/>
            <person name="Young S.K."/>
            <person name="Zeng Q."/>
            <person name="Gargeya S."/>
            <person name="Fitzgerald M."/>
            <person name="Haas B."/>
            <person name="Abouelleil A."/>
            <person name="Alvarado L."/>
            <person name="Arachchi H.M."/>
            <person name="Berlin A."/>
            <person name="Brown A."/>
            <person name="Chapman S.B."/>
            <person name="Chen Z."/>
            <person name="Dunbar C."/>
            <person name="Freedman E."/>
            <person name="Gearin G."/>
            <person name="Gellesch M."/>
            <person name="Goldberg J."/>
            <person name="Griggs A."/>
            <person name="Gujja S."/>
            <person name="Heiman D."/>
            <person name="Howarth C."/>
            <person name="Larson L."/>
            <person name="Lui A."/>
            <person name="MacDonald P.J.P."/>
            <person name="Montmayeur A."/>
            <person name="Murphy C."/>
            <person name="Neiman D."/>
            <person name="Pearson M."/>
            <person name="Priest M."/>
            <person name="Roberts A."/>
            <person name="Saif S."/>
            <person name="Shea T."/>
            <person name="Shenoy N."/>
            <person name="Sisk P."/>
            <person name="Stolte C."/>
            <person name="Sykes S."/>
            <person name="Wortman J."/>
            <person name="Nusbaum C."/>
            <person name="Birren B."/>
        </authorList>
    </citation>
    <scope>NUCLEOTIDE SEQUENCE [LARGE SCALE GENOMIC DNA]</scope>
    <source>
        <strain evidence="4 5">Brazil I</strain>
    </source>
</reference>